<dbReference type="AlphaFoldDB" id="A0A974HJV2"/>
<proteinExistence type="predicted"/>
<evidence type="ECO:0000313" key="2">
    <source>
        <dbReference type="Proteomes" id="UP000694892"/>
    </source>
</evidence>
<dbReference type="EMBL" id="CM004474">
    <property type="protein sequence ID" value="OCT80882.1"/>
    <property type="molecule type" value="Genomic_DNA"/>
</dbReference>
<evidence type="ECO:0000313" key="1">
    <source>
        <dbReference type="EMBL" id="OCT80882.1"/>
    </source>
</evidence>
<protein>
    <submittedName>
        <fullName evidence="1">Uncharacterized protein</fullName>
    </submittedName>
</protein>
<organism evidence="1 2">
    <name type="scientific">Xenopus laevis</name>
    <name type="common">African clawed frog</name>
    <dbReference type="NCBI Taxonomy" id="8355"/>
    <lineage>
        <taxon>Eukaryota</taxon>
        <taxon>Metazoa</taxon>
        <taxon>Chordata</taxon>
        <taxon>Craniata</taxon>
        <taxon>Vertebrata</taxon>
        <taxon>Euteleostomi</taxon>
        <taxon>Amphibia</taxon>
        <taxon>Batrachia</taxon>
        <taxon>Anura</taxon>
        <taxon>Pipoidea</taxon>
        <taxon>Pipidae</taxon>
        <taxon>Xenopodinae</taxon>
        <taxon>Xenopus</taxon>
        <taxon>Xenopus</taxon>
    </lineage>
</organism>
<reference evidence="2" key="1">
    <citation type="journal article" date="2016" name="Nature">
        <title>Genome evolution in the allotetraploid frog Xenopus laevis.</title>
        <authorList>
            <person name="Session A.M."/>
            <person name="Uno Y."/>
            <person name="Kwon T."/>
            <person name="Chapman J.A."/>
            <person name="Toyoda A."/>
            <person name="Takahashi S."/>
            <person name="Fukui A."/>
            <person name="Hikosaka A."/>
            <person name="Suzuki A."/>
            <person name="Kondo M."/>
            <person name="van Heeringen S.J."/>
            <person name="Quigley I."/>
            <person name="Heinz S."/>
            <person name="Ogino H."/>
            <person name="Ochi H."/>
            <person name="Hellsten U."/>
            <person name="Lyons J.B."/>
            <person name="Simakov O."/>
            <person name="Putnam N."/>
            <person name="Stites J."/>
            <person name="Kuroki Y."/>
            <person name="Tanaka T."/>
            <person name="Michiue T."/>
            <person name="Watanabe M."/>
            <person name="Bogdanovic O."/>
            <person name="Lister R."/>
            <person name="Georgiou G."/>
            <person name="Paranjpe S.S."/>
            <person name="van Kruijsbergen I."/>
            <person name="Shu S."/>
            <person name="Carlson J."/>
            <person name="Kinoshita T."/>
            <person name="Ohta Y."/>
            <person name="Mawaribuchi S."/>
            <person name="Jenkins J."/>
            <person name="Grimwood J."/>
            <person name="Schmutz J."/>
            <person name="Mitros T."/>
            <person name="Mozaffari S.V."/>
            <person name="Suzuki Y."/>
            <person name="Haramoto Y."/>
            <person name="Yamamoto T.S."/>
            <person name="Takagi C."/>
            <person name="Heald R."/>
            <person name="Miller K."/>
            <person name="Haudenschild C."/>
            <person name="Kitzman J."/>
            <person name="Nakayama T."/>
            <person name="Izutsu Y."/>
            <person name="Robert J."/>
            <person name="Fortriede J."/>
            <person name="Burns K."/>
            <person name="Lotay V."/>
            <person name="Karimi K."/>
            <person name="Yasuoka Y."/>
            <person name="Dichmann D.S."/>
            <person name="Flajnik M.F."/>
            <person name="Houston D.W."/>
            <person name="Shendure J."/>
            <person name="DuPasquier L."/>
            <person name="Vize P.D."/>
            <person name="Zorn A.M."/>
            <person name="Ito M."/>
            <person name="Marcotte E.M."/>
            <person name="Wallingford J.B."/>
            <person name="Ito Y."/>
            <person name="Asashima M."/>
            <person name="Ueno N."/>
            <person name="Matsuda Y."/>
            <person name="Veenstra G.J."/>
            <person name="Fujiyama A."/>
            <person name="Harland R.M."/>
            <person name="Taira M."/>
            <person name="Rokhsar D.S."/>
        </authorList>
    </citation>
    <scope>NUCLEOTIDE SEQUENCE [LARGE SCALE GENOMIC DNA]</scope>
    <source>
        <strain evidence="2">J</strain>
    </source>
</reference>
<name>A0A974HJV2_XENLA</name>
<accession>A0A974HJV2</accession>
<sequence length="93" mass="10939">MSGVKKKKSSGDVAMFMSSMNLGNMNQPVSRHFIEKGHSADQLRLMVLEMVPPYKNRGDRELHLKQREVWWIHKLNSLQPKGLNRDYHLYLFL</sequence>
<gene>
    <name evidence="1" type="ORF">XELAEV_18027694mg</name>
</gene>
<dbReference type="Proteomes" id="UP000694892">
    <property type="component" value="Chromosome 5L"/>
</dbReference>